<name>A0A5K1J839_9ACTN</name>
<evidence type="ECO:0000256" key="1">
    <source>
        <dbReference type="ARBA" id="ARBA00022747"/>
    </source>
</evidence>
<keyword evidence="6" id="KW-1185">Reference proteome</keyword>
<reference evidence="5 6" key="1">
    <citation type="submission" date="2019-10" db="EMBL/GenBank/DDBJ databases">
        <authorList>
            <person name="Wolf R A."/>
        </authorList>
    </citation>
    <scope>NUCLEOTIDE SEQUENCE [LARGE SCALE GENOMIC DNA]</scope>
    <source>
        <strain evidence="4">Collinsella_aerofaciens_AK_138A</strain>
        <strain evidence="3">Collinsella_aerofaciens_MC2</strain>
    </source>
</reference>
<keyword evidence="1" id="KW-0680">Restriction system</keyword>
<sequence length="137" mass="15381">MPWITSKDMKAAELYGSQIELAPLGAAETGTVPAGSVLMVVRSGILRRLLPVAINRVETTINQDLKAMTPFRGGFSEWLLTCFSAWDKRIRDTYHKDGTTVDSIEFDSMLTMLLPVPPLAEQRRIVERVEELFNLLD</sequence>
<evidence type="ECO:0000256" key="2">
    <source>
        <dbReference type="ARBA" id="ARBA00023125"/>
    </source>
</evidence>
<protein>
    <submittedName>
        <fullName evidence="3">Type I restriction modification DNA specificity domain protein</fullName>
    </submittedName>
</protein>
<dbReference type="InterPro" id="IPR044946">
    <property type="entry name" value="Restrct_endonuc_typeI_TRD_sf"/>
</dbReference>
<evidence type="ECO:0000313" key="5">
    <source>
        <dbReference type="Proteomes" id="UP000330807"/>
    </source>
</evidence>
<dbReference type="AlphaFoldDB" id="A0A5K1J839"/>
<dbReference type="EMBL" id="CABWIE010000028">
    <property type="protein sequence ID" value="VWL99145.1"/>
    <property type="molecule type" value="Genomic_DNA"/>
</dbReference>
<dbReference type="Gene3D" id="3.90.220.20">
    <property type="entry name" value="DNA methylase specificity domains"/>
    <property type="match status" value="1"/>
</dbReference>
<accession>A0A5K1J839</accession>
<evidence type="ECO:0000313" key="3">
    <source>
        <dbReference type="EMBL" id="VWL99145.1"/>
    </source>
</evidence>
<evidence type="ECO:0000313" key="6">
    <source>
        <dbReference type="Proteomes" id="UP000361836"/>
    </source>
</evidence>
<proteinExistence type="predicted"/>
<dbReference type="Proteomes" id="UP000330807">
    <property type="component" value="Unassembled WGS sequence"/>
</dbReference>
<keyword evidence="2" id="KW-0238">DNA-binding</keyword>
<gene>
    <name evidence="3" type="ORF">KCJAJFAP_02282</name>
    <name evidence="4" type="ORF">LMKDKBCB_02327</name>
</gene>
<dbReference type="Proteomes" id="UP000361836">
    <property type="component" value="Unassembled WGS sequence"/>
</dbReference>
<evidence type="ECO:0000313" key="4">
    <source>
        <dbReference type="EMBL" id="VWM03020.1"/>
    </source>
</evidence>
<dbReference type="SUPFAM" id="SSF116734">
    <property type="entry name" value="DNA methylase specificity domain"/>
    <property type="match status" value="1"/>
</dbReference>
<organism evidence="3 6">
    <name type="scientific">Collinsella aerofaciens</name>
    <dbReference type="NCBI Taxonomy" id="74426"/>
    <lineage>
        <taxon>Bacteria</taxon>
        <taxon>Bacillati</taxon>
        <taxon>Actinomycetota</taxon>
        <taxon>Coriobacteriia</taxon>
        <taxon>Coriobacteriales</taxon>
        <taxon>Coriobacteriaceae</taxon>
        <taxon>Collinsella</taxon>
    </lineage>
</organism>
<dbReference type="GO" id="GO:0009307">
    <property type="term" value="P:DNA restriction-modification system"/>
    <property type="evidence" value="ECO:0007669"/>
    <property type="project" value="UniProtKB-KW"/>
</dbReference>
<dbReference type="GO" id="GO:0003677">
    <property type="term" value="F:DNA binding"/>
    <property type="evidence" value="ECO:0007669"/>
    <property type="project" value="UniProtKB-KW"/>
</dbReference>
<dbReference type="EMBL" id="CABWIH010000067">
    <property type="protein sequence ID" value="VWM03020.1"/>
    <property type="molecule type" value="Genomic_DNA"/>
</dbReference>